<evidence type="ECO:0000313" key="4">
    <source>
        <dbReference type="Proteomes" id="UP001059596"/>
    </source>
</evidence>
<proteinExistence type="predicted"/>
<feature type="region of interest" description="Disordered" evidence="1">
    <location>
        <begin position="105"/>
        <end position="139"/>
    </location>
</feature>
<keyword evidence="4" id="KW-1185">Reference proteome</keyword>
<comment type="caution">
    <text evidence="3">The sequence shown here is derived from an EMBL/GenBank/DDBJ whole genome shotgun (WGS) entry which is preliminary data.</text>
</comment>
<sequence>MRLAFVCWLLCLAFGQINGTPVYSPPKAPATTTAKINTTASQATSHRTAHQETKNSTSQAHQKTSHHKETHKTDPETTSNPETHRHAYKTNCWANHAKAYTLDKTTSASSVANCSSNASKGASHLMDKTSYKNHSTTHH</sequence>
<accession>A0A9Q0BP16</accession>
<feature type="compositionally biased region" description="Low complexity" evidence="1">
    <location>
        <begin position="107"/>
        <end position="119"/>
    </location>
</feature>
<evidence type="ECO:0000313" key="3">
    <source>
        <dbReference type="EMBL" id="KAI8038630.1"/>
    </source>
</evidence>
<dbReference type="AlphaFoldDB" id="A0A9Q0BP16"/>
<keyword evidence="2" id="KW-0732">Signal</keyword>
<feature type="region of interest" description="Disordered" evidence="1">
    <location>
        <begin position="36"/>
        <end position="83"/>
    </location>
</feature>
<name>A0A9Q0BP16_9MUSC</name>
<reference evidence="3" key="1">
    <citation type="journal article" date="2023" name="Genome Biol. Evol.">
        <title>Long-read-based Genome Assembly of Drosophila gunungcola Reveals Fewer Chemosensory Genes in Flower-breeding Species.</title>
        <authorList>
            <person name="Negi A."/>
            <person name="Liao B.Y."/>
            <person name="Yeh S.D."/>
        </authorList>
    </citation>
    <scope>NUCLEOTIDE SEQUENCE</scope>
    <source>
        <strain evidence="3">Sukarami</strain>
    </source>
</reference>
<gene>
    <name evidence="3" type="ORF">M5D96_008538</name>
</gene>
<dbReference type="EMBL" id="JAMKOV010000007">
    <property type="protein sequence ID" value="KAI8038630.1"/>
    <property type="molecule type" value="Genomic_DNA"/>
</dbReference>
<evidence type="ECO:0000256" key="1">
    <source>
        <dbReference type="SAM" id="MobiDB-lite"/>
    </source>
</evidence>
<feature type="compositionally biased region" description="Polar residues" evidence="1">
    <location>
        <begin position="36"/>
        <end position="46"/>
    </location>
</feature>
<evidence type="ECO:0000256" key="2">
    <source>
        <dbReference type="SAM" id="SignalP"/>
    </source>
</evidence>
<feature type="signal peptide" evidence="2">
    <location>
        <begin position="1"/>
        <end position="19"/>
    </location>
</feature>
<dbReference type="Proteomes" id="UP001059596">
    <property type="component" value="Unassembled WGS sequence"/>
</dbReference>
<protein>
    <submittedName>
        <fullName evidence="3">Uncharacterized protein</fullName>
    </submittedName>
</protein>
<feature type="chain" id="PRO_5040380491" evidence="2">
    <location>
        <begin position="20"/>
        <end position="139"/>
    </location>
</feature>
<organism evidence="3 4">
    <name type="scientific">Drosophila gunungcola</name>
    <name type="common">fruit fly</name>
    <dbReference type="NCBI Taxonomy" id="103775"/>
    <lineage>
        <taxon>Eukaryota</taxon>
        <taxon>Metazoa</taxon>
        <taxon>Ecdysozoa</taxon>
        <taxon>Arthropoda</taxon>
        <taxon>Hexapoda</taxon>
        <taxon>Insecta</taxon>
        <taxon>Pterygota</taxon>
        <taxon>Neoptera</taxon>
        <taxon>Endopterygota</taxon>
        <taxon>Diptera</taxon>
        <taxon>Brachycera</taxon>
        <taxon>Muscomorpha</taxon>
        <taxon>Ephydroidea</taxon>
        <taxon>Drosophilidae</taxon>
        <taxon>Drosophila</taxon>
        <taxon>Sophophora</taxon>
    </lineage>
</organism>